<feature type="transmembrane region" description="Helical" evidence="1">
    <location>
        <begin position="55"/>
        <end position="72"/>
    </location>
</feature>
<evidence type="ECO:0008006" key="3">
    <source>
        <dbReference type="Google" id="ProtNLM"/>
    </source>
</evidence>
<dbReference type="EMBL" id="BARW01005019">
    <property type="protein sequence ID" value="GAI69172.1"/>
    <property type="molecule type" value="Genomic_DNA"/>
</dbReference>
<evidence type="ECO:0000256" key="1">
    <source>
        <dbReference type="SAM" id="Phobius"/>
    </source>
</evidence>
<reference evidence="2" key="1">
    <citation type="journal article" date="2014" name="Front. Microbiol.">
        <title>High frequency of phylogenetically diverse reductive dehalogenase-homologous genes in deep subseafloor sedimentary metagenomes.</title>
        <authorList>
            <person name="Kawai M."/>
            <person name="Futagami T."/>
            <person name="Toyoda A."/>
            <person name="Takaki Y."/>
            <person name="Nishi S."/>
            <person name="Hori S."/>
            <person name="Arai W."/>
            <person name="Tsubouchi T."/>
            <person name="Morono Y."/>
            <person name="Uchiyama I."/>
            <person name="Ito T."/>
            <person name="Fujiyama A."/>
            <person name="Inagaki F."/>
            <person name="Takami H."/>
        </authorList>
    </citation>
    <scope>NUCLEOTIDE SEQUENCE</scope>
    <source>
        <strain evidence="2">Expedition CK06-06</strain>
    </source>
</reference>
<dbReference type="Pfam" id="PF04307">
    <property type="entry name" value="YdjM"/>
    <property type="match status" value="1"/>
</dbReference>
<name>X1QKZ8_9ZZZZ</name>
<organism evidence="2">
    <name type="scientific">marine sediment metagenome</name>
    <dbReference type="NCBI Taxonomy" id="412755"/>
    <lineage>
        <taxon>unclassified sequences</taxon>
        <taxon>metagenomes</taxon>
        <taxon>ecological metagenomes</taxon>
    </lineage>
</organism>
<accession>X1QKZ8</accession>
<gene>
    <name evidence="2" type="ORF">S12H4_11269</name>
</gene>
<proteinExistence type="predicted"/>
<keyword evidence="1" id="KW-1133">Transmembrane helix</keyword>
<dbReference type="AlphaFoldDB" id="X1QKZ8"/>
<keyword evidence="1" id="KW-0812">Transmembrane</keyword>
<comment type="caution">
    <text evidence="2">The sequence shown here is derived from an EMBL/GenBank/DDBJ whole genome shotgun (WGS) entry which is preliminary data.</text>
</comment>
<feature type="transmembrane region" description="Helical" evidence="1">
    <location>
        <begin position="79"/>
        <end position="95"/>
    </location>
</feature>
<evidence type="ECO:0000313" key="2">
    <source>
        <dbReference type="EMBL" id="GAI69172.1"/>
    </source>
</evidence>
<keyword evidence="1" id="KW-0472">Membrane</keyword>
<feature type="non-terminal residue" evidence="2">
    <location>
        <position position="123"/>
    </location>
</feature>
<sequence length="123" mass="14363">MFPIFHVAIPLILFELPLVKKRFEFNRFALIIGSLFPDIIDKFLLFLNIGSGRGISHTILFIFISFVILHFITKGRKFISMPFLVGMVVHLILDLPEVPLFYPFIMYDFIIIDDPIGLWLYTL</sequence>
<dbReference type="InterPro" id="IPR007404">
    <property type="entry name" value="YdjM-like"/>
</dbReference>
<protein>
    <recommendedName>
        <fullName evidence="3">Metal-dependent hydrolase</fullName>
    </recommendedName>
</protein>